<dbReference type="Pfam" id="PF00392">
    <property type="entry name" value="GntR"/>
    <property type="match status" value="1"/>
</dbReference>
<dbReference type="InterPro" id="IPR036388">
    <property type="entry name" value="WH-like_DNA-bd_sf"/>
</dbReference>
<evidence type="ECO:0000256" key="4">
    <source>
        <dbReference type="SAM" id="MobiDB-lite"/>
    </source>
</evidence>
<dbReference type="Gene3D" id="1.20.120.530">
    <property type="entry name" value="GntR ligand-binding domain-like"/>
    <property type="match status" value="1"/>
</dbReference>
<comment type="caution">
    <text evidence="6">The sequence shown here is derived from an EMBL/GenBank/DDBJ whole genome shotgun (WGS) entry which is preliminary data.</text>
</comment>
<dbReference type="AlphaFoldDB" id="A0A318LPD0"/>
<dbReference type="SMART" id="SM00895">
    <property type="entry name" value="FCD"/>
    <property type="match status" value="1"/>
</dbReference>
<dbReference type="CDD" id="cd07377">
    <property type="entry name" value="WHTH_GntR"/>
    <property type="match status" value="1"/>
</dbReference>
<reference evidence="6 7" key="1">
    <citation type="submission" date="2016-07" db="EMBL/GenBank/DDBJ databases">
        <title>Draft genome sequence of Prauserella sp. YIM 121212, isolated from alkaline soil.</title>
        <authorList>
            <person name="Ruckert C."/>
            <person name="Albersmeier A."/>
            <person name="Jiang C.-L."/>
            <person name="Jiang Y."/>
            <person name="Kalinowski J."/>
            <person name="Schneider O."/>
            <person name="Winkler A."/>
            <person name="Zotchev S.B."/>
        </authorList>
    </citation>
    <scope>NUCLEOTIDE SEQUENCE [LARGE SCALE GENOMIC DNA]</scope>
    <source>
        <strain evidence="6 7">YIM 121212</strain>
    </source>
</reference>
<dbReference type="InterPro" id="IPR000524">
    <property type="entry name" value="Tscrpt_reg_HTH_GntR"/>
</dbReference>
<evidence type="ECO:0000313" key="7">
    <source>
        <dbReference type="Proteomes" id="UP000247892"/>
    </source>
</evidence>
<evidence type="ECO:0000256" key="3">
    <source>
        <dbReference type="ARBA" id="ARBA00023163"/>
    </source>
</evidence>
<keyword evidence="2" id="KW-0238">DNA-binding</keyword>
<keyword evidence="7" id="KW-1185">Reference proteome</keyword>
<evidence type="ECO:0000256" key="1">
    <source>
        <dbReference type="ARBA" id="ARBA00023015"/>
    </source>
</evidence>
<dbReference type="Pfam" id="PF07729">
    <property type="entry name" value="FCD"/>
    <property type="match status" value="1"/>
</dbReference>
<dbReference type="PANTHER" id="PTHR43537">
    <property type="entry name" value="TRANSCRIPTIONAL REGULATOR, GNTR FAMILY"/>
    <property type="match status" value="1"/>
</dbReference>
<dbReference type="Gene3D" id="1.10.10.10">
    <property type="entry name" value="Winged helix-like DNA-binding domain superfamily/Winged helix DNA-binding domain"/>
    <property type="match status" value="1"/>
</dbReference>
<dbReference type="Proteomes" id="UP000247892">
    <property type="component" value="Unassembled WGS sequence"/>
</dbReference>
<dbReference type="SUPFAM" id="SSF48008">
    <property type="entry name" value="GntR ligand-binding domain-like"/>
    <property type="match status" value="1"/>
</dbReference>
<dbReference type="GO" id="GO:0003700">
    <property type="term" value="F:DNA-binding transcription factor activity"/>
    <property type="evidence" value="ECO:0007669"/>
    <property type="project" value="InterPro"/>
</dbReference>
<dbReference type="OrthoDB" id="8680240at2"/>
<proteinExistence type="predicted"/>
<feature type="region of interest" description="Disordered" evidence="4">
    <location>
        <begin position="205"/>
        <end position="229"/>
    </location>
</feature>
<dbReference type="RefSeq" id="WP_110336395.1">
    <property type="nucleotide sequence ID" value="NZ_JBHVKT010000001.1"/>
</dbReference>
<feature type="domain" description="HTH gntR-type" evidence="5">
    <location>
        <begin position="2"/>
        <end position="69"/>
    </location>
</feature>
<evidence type="ECO:0000313" key="6">
    <source>
        <dbReference type="EMBL" id="PXY36383.1"/>
    </source>
</evidence>
<name>A0A318LPD0_9PSEU</name>
<dbReference type="InterPro" id="IPR011711">
    <property type="entry name" value="GntR_C"/>
</dbReference>
<evidence type="ECO:0000259" key="5">
    <source>
        <dbReference type="PROSITE" id="PS50949"/>
    </source>
</evidence>
<evidence type="ECO:0000256" key="2">
    <source>
        <dbReference type="ARBA" id="ARBA00023125"/>
    </source>
</evidence>
<dbReference type="SUPFAM" id="SSF46785">
    <property type="entry name" value="Winged helix' DNA-binding domain"/>
    <property type="match status" value="1"/>
</dbReference>
<dbReference type="PROSITE" id="PS50949">
    <property type="entry name" value="HTH_GNTR"/>
    <property type="match status" value="1"/>
</dbReference>
<dbReference type="PANTHER" id="PTHR43537:SF24">
    <property type="entry name" value="GLUCONATE OPERON TRANSCRIPTIONAL REPRESSOR"/>
    <property type="match status" value="1"/>
</dbReference>
<dbReference type="GO" id="GO:0003677">
    <property type="term" value="F:DNA binding"/>
    <property type="evidence" value="ECO:0007669"/>
    <property type="project" value="UniProtKB-KW"/>
</dbReference>
<organism evidence="6 7">
    <name type="scientific">Prauserella flavalba</name>
    <dbReference type="NCBI Taxonomy" id="1477506"/>
    <lineage>
        <taxon>Bacteria</taxon>
        <taxon>Bacillati</taxon>
        <taxon>Actinomycetota</taxon>
        <taxon>Actinomycetes</taxon>
        <taxon>Pseudonocardiales</taxon>
        <taxon>Pseudonocardiaceae</taxon>
        <taxon>Prauserella</taxon>
    </lineage>
</organism>
<accession>A0A318LPD0</accession>
<dbReference type="PRINTS" id="PR00035">
    <property type="entry name" value="HTHGNTR"/>
</dbReference>
<protein>
    <recommendedName>
        <fullName evidence="5">HTH gntR-type domain-containing protein</fullName>
    </recommendedName>
</protein>
<gene>
    <name evidence="6" type="ORF">BA062_13320</name>
</gene>
<dbReference type="InterPro" id="IPR036390">
    <property type="entry name" value="WH_DNA-bd_sf"/>
</dbReference>
<dbReference type="SMART" id="SM00345">
    <property type="entry name" value="HTH_GNTR"/>
    <property type="match status" value="1"/>
</dbReference>
<dbReference type="InterPro" id="IPR008920">
    <property type="entry name" value="TF_FadR/GntR_C"/>
</dbReference>
<keyword evidence="1" id="KW-0805">Transcription regulation</keyword>
<dbReference type="EMBL" id="MASU01000005">
    <property type="protein sequence ID" value="PXY36383.1"/>
    <property type="molecule type" value="Genomic_DNA"/>
</dbReference>
<sequence length="229" mass="26151">MTQTSDRVYADLHREILTGGRVPGSRLREEEIAETFGVSRTPVREALRRLSADGLIELIPHRGAEVVRWAADDIEELFDLRCLLEGHAARRAAQRGEVDLERLRELCARMEAHLDDTDPRAADEITRLNMEFHRTIHRAGGRALPDLLTRVIEVPVVRRTFDEYSAEELRRSFGQHRELVNALAAGDGDWAEAVMRSHLRAARASWRTHRRQAELPTGQEPRTPETDKD</sequence>
<keyword evidence="3" id="KW-0804">Transcription</keyword>